<name>A0ABP4F8A7_9ACTN</name>
<evidence type="ECO:0000313" key="2">
    <source>
        <dbReference type="EMBL" id="GAA1160846.1"/>
    </source>
</evidence>
<organism evidence="2 3">
    <name type="scientific">Nocardioides aquiterrae</name>
    <dbReference type="NCBI Taxonomy" id="203799"/>
    <lineage>
        <taxon>Bacteria</taxon>
        <taxon>Bacillati</taxon>
        <taxon>Actinomycetota</taxon>
        <taxon>Actinomycetes</taxon>
        <taxon>Propionibacteriales</taxon>
        <taxon>Nocardioidaceae</taxon>
        <taxon>Nocardioides</taxon>
    </lineage>
</organism>
<reference evidence="3" key="1">
    <citation type="journal article" date="2019" name="Int. J. Syst. Evol. Microbiol.">
        <title>The Global Catalogue of Microorganisms (GCM) 10K type strain sequencing project: providing services to taxonomists for standard genome sequencing and annotation.</title>
        <authorList>
            <consortium name="The Broad Institute Genomics Platform"/>
            <consortium name="The Broad Institute Genome Sequencing Center for Infectious Disease"/>
            <person name="Wu L."/>
            <person name="Ma J."/>
        </authorList>
    </citation>
    <scope>NUCLEOTIDE SEQUENCE [LARGE SCALE GENOMIC DNA]</scope>
    <source>
        <strain evidence="3">JCM 11813</strain>
    </source>
</reference>
<accession>A0ABP4F8A7</accession>
<sequence>MDIDDIIASASLVGEFPIPALEPFTYRQALDAGVTRHQLTRLVKAGLLRRPLRQVYLATEAGDSLAVRAACLRLVVPQDCVVVDRHAGWLLGAQMILRPGEHLDLRPLSLFRPSGHGRLRNDLSASGERNLSVDDVMEIGGLQVTTPIRTAWDLGRVRWTDDAISGLDAMFRLGSFTMDEFLDGIERFRGMRWVTTLRAIGPLADGRSESPGESVLRLRCIEAQVHVVPQVEIYGDGALIARLDLANEDLLLGFEYDGDEWHSTPEQLEHDRTRRRDVAERGWLPVALRSDDVFGRQRLCDRIIREAAHEARVRRGLRVTGSAQPPSRHLFGLQ</sequence>
<gene>
    <name evidence="2" type="ORF">GCM10009606_43560</name>
</gene>
<dbReference type="InterPro" id="IPR025159">
    <property type="entry name" value="AbiEi_N"/>
</dbReference>
<keyword evidence="3" id="KW-1185">Reference proteome</keyword>
<comment type="caution">
    <text evidence="2">The sequence shown here is derived from an EMBL/GenBank/DDBJ whole genome shotgun (WGS) entry which is preliminary data.</text>
</comment>
<protein>
    <recommendedName>
        <fullName evidence="1">AbiEi antitoxin N-terminal domain-containing protein</fullName>
    </recommendedName>
</protein>
<dbReference type="Gene3D" id="3.40.960.10">
    <property type="entry name" value="VSR Endonuclease"/>
    <property type="match status" value="1"/>
</dbReference>
<dbReference type="Pfam" id="PF13338">
    <property type="entry name" value="AbiEi_4"/>
    <property type="match status" value="1"/>
</dbReference>
<dbReference type="EMBL" id="BAAAJE010000028">
    <property type="protein sequence ID" value="GAA1160846.1"/>
    <property type="molecule type" value="Genomic_DNA"/>
</dbReference>
<evidence type="ECO:0000259" key="1">
    <source>
        <dbReference type="Pfam" id="PF13338"/>
    </source>
</evidence>
<dbReference type="Proteomes" id="UP001499979">
    <property type="component" value="Unassembled WGS sequence"/>
</dbReference>
<dbReference type="RefSeq" id="WP_343910182.1">
    <property type="nucleotide sequence ID" value="NZ_BAAAJE010000028.1"/>
</dbReference>
<feature type="domain" description="AbiEi antitoxin N-terminal" evidence="1">
    <location>
        <begin position="24"/>
        <end position="57"/>
    </location>
</feature>
<proteinExistence type="predicted"/>
<evidence type="ECO:0000313" key="3">
    <source>
        <dbReference type="Proteomes" id="UP001499979"/>
    </source>
</evidence>